<feature type="transmembrane region" description="Helical" evidence="1">
    <location>
        <begin position="206"/>
        <end position="223"/>
    </location>
</feature>
<feature type="transmembrane region" description="Helical" evidence="1">
    <location>
        <begin position="178"/>
        <end position="194"/>
    </location>
</feature>
<keyword evidence="1" id="KW-0812">Transmembrane</keyword>
<dbReference type="Proteomes" id="UP001635816">
    <property type="component" value="Unassembled WGS sequence"/>
</dbReference>
<protein>
    <submittedName>
        <fullName evidence="2">Rhomboid-like protein</fullName>
    </submittedName>
</protein>
<keyword evidence="3" id="KW-1185">Reference proteome</keyword>
<name>A0ABW9LIE7_9MYCO</name>
<dbReference type="RefSeq" id="WP_409544851.1">
    <property type="nucleotide sequence ID" value="NZ_JBKBDD010000012.1"/>
</dbReference>
<feature type="transmembrane region" description="Helical" evidence="1">
    <location>
        <begin position="156"/>
        <end position="172"/>
    </location>
</feature>
<keyword evidence="1" id="KW-0472">Membrane</keyword>
<evidence type="ECO:0000256" key="1">
    <source>
        <dbReference type="SAM" id="Phobius"/>
    </source>
</evidence>
<feature type="transmembrane region" description="Helical" evidence="1">
    <location>
        <begin position="133"/>
        <end position="149"/>
    </location>
</feature>
<feature type="transmembrane region" description="Helical" evidence="1">
    <location>
        <begin position="97"/>
        <end position="121"/>
    </location>
</feature>
<dbReference type="InterPro" id="IPR046862">
    <property type="entry name" value="Rhomboid_2"/>
</dbReference>
<feature type="transmembrane region" description="Helical" evidence="1">
    <location>
        <begin position="12"/>
        <end position="32"/>
    </location>
</feature>
<evidence type="ECO:0000313" key="3">
    <source>
        <dbReference type="Proteomes" id="UP001635816"/>
    </source>
</evidence>
<keyword evidence="1" id="KW-1133">Transmembrane helix</keyword>
<feature type="transmembrane region" description="Helical" evidence="1">
    <location>
        <begin position="69"/>
        <end position="90"/>
    </location>
</feature>
<organism evidence="2 3">
    <name type="scientific">Mycolicibacterium nivoides</name>
    <dbReference type="NCBI Taxonomy" id="2487344"/>
    <lineage>
        <taxon>Bacteria</taxon>
        <taxon>Bacillati</taxon>
        <taxon>Actinomycetota</taxon>
        <taxon>Actinomycetes</taxon>
        <taxon>Mycobacteriales</taxon>
        <taxon>Mycobacteriaceae</taxon>
        <taxon>Mycolicibacterium</taxon>
    </lineage>
</organism>
<dbReference type="EMBL" id="JBKBDD010000012">
    <property type="protein sequence ID" value="MFN6546883.1"/>
    <property type="molecule type" value="Genomic_DNA"/>
</dbReference>
<reference evidence="2 3" key="1">
    <citation type="submission" date="2024-12" db="EMBL/GenBank/DDBJ databases">
        <title>The coexistence of Mycolicibacterium septicum and Mycolicibacterium nivoides in clinical samples.</title>
        <authorList>
            <person name="Wang C."/>
            <person name="Feng Y."/>
            <person name="Zong Z."/>
        </authorList>
    </citation>
    <scope>NUCLEOTIDE SEQUENCE [LARGE SCALE GENOMIC DNA]</scope>
    <source>
        <strain evidence="2 3">120309</strain>
    </source>
</reference>
<proteinExistence type="predicted"/>
<dbReference type="Pfam" id="PF20401">
    <property type="entry name" value="Rhomboid_2"/>
    <property type="match status" value="1"/>
</dbReference>
<evidence type="ECO:0000313" key="2">
    <source>
        <dbReference type="EMBL" id="MFN6546883.1"/>
    </source>
</evidence>
<accession>A0ABW9LIE7</accession>
<gene>
    <name evidence="2" type="ORF">ACK4CT_27175</name>
</gene>
<sequence>MLSRMLSSLIRVRVTLVYAAALFVIASLLLILGPRVQDSVVGHLSTNLENLGQGHLGTLVGSAFVTAEGYTYLLLPGLVCLLALAELLWCSRRLIQAFALGHVGATLIVAAGLAAAIRLGWLPISVAHAKDVGLSYGAIAVLGTLTAAIPTRWRPAWIGGWVTIALVVAVSGTDFTAIGHAIALILGILLSTRFSTGSDWTPARRVLLGIGIGFGLLLLVGVSLPAAPIALPAGLAVAGIATWAWWRWLGAPKVGEPSLTTVSA</sequence>
<comment type="caution">
    <text evidence="2">The sequence shown here is derived from an EMBL/GenBank/DDBJ whole genome shotgun (WGS) entry which is preliminary data.</text>
</comment>